<sequence>MGAVSELGKLRQLANLTVELHLEELCYEFLQGMGHLIEEAAEQRAIDLLHQLRERHSPSPIQSVAANFKITFPIRNWKLTVKRRDGENFMLSKDFVGVPLSELKPVTPAGGHFDPFE</sequence>
<dbReference type="EMBL" id="JAKJXO020000005">
    <property type="protein sequence ID" value="KAL1604888.1"/>
    <property type="molecule type" value="Genomic_DNA"/>
</dbReference>
<comment type="caution">
    <text evidence="1">The sequence shown here is derived from an EMBL/GenBank/DDBJ whole genome shotgun (WGS) entry which is preliminary data.</text>
</comment>
<reference evidence="1 2" key="1">
    <citation type="submission" date="2024-02" db="EMBL/GenBank/DDBJ databases">
        <title>De novo assembly and annotation of 12 fungi associated with fruit tree decline syndrome in Ontario, Canada.</title>
        <authorList>
            <person name="Sulman M."/>
            <person name="Ellouze W."/>
            <person name="Ilyukhin E."/>
        </authorList>
    </citation>
    <scope>NUCLEOTIDE SEQUENCE [LARGE SCALE GENOMIC DNA]</scope>
    <source>
        <strain evidence="1 2">M42-189</strain>
    </source>
</reference>
<dbReference type="Proteomes" id="UP001521785">
    <property type="component" value="Unassembled WGS sequence"/>
</dbReference>
<gene>
    <name evidence="1" type="ORF">SLS60_004428</name>
</gene>
<proteinExistence type="predicted"/>
<accession>A0ABR3RL36</accession>
<name>A0ABR3RL36_9PLEO</name>
<evidence type="ECO:0000313" key="2">
    <source>
        <dbReference type="Proteomes" id="UP001521785"/>
    </source>
</evidence>
<evidence type="ECO:0000313" key="1">
    <source>
        <dbReference type="EMBL" id="KAL1604888.1"/>
    </source>
</evidence>
<keyword evidence="2" id="KW-1185">Reference proteome</keyword>
<protein>
    <submittedName>
        <fullName evidence="1">Uncharacterized protein</fullName>
    </submittedName>
</protein>
<organism evidence="1 2">
    <name type="scientific">Paraconiothyrium brasiliense</name>
    <dbReference type="NCBI Taxonomy" id="300254"/>
    <lineage>
        <taxon>Eukaryota</taxon>
        <taxon>Fungi</taxon>
        <taxon>Dikarya</taxon>
        <taxon>Ascomycota</taxon>
        <taxon>Pezizomycotina</taxon>
        <taxon>Dothideomycetes</taxon>
        <taxon>Pleosporomycetidae</taxon>
        <taxon>Pleosporales</taxon>
        <taxon>Massarineae</taxon>
        <taxon>Didymosphaeriaceae</taxon>
        <taxon>Paraconiothyrium</taxon>
    </lineage>
</organism>